<evidence type="ECO:0000256" key="1">
    <source>
        <dbReference type="ARBA" id="ARBA00001913"/>
    </source>
</evidence>
<dbReference type="GO" id="GO:0004065">
    <property type="term" value="F:arylsulfatase activity"/>
    <property type="evidence" value="ECO:0007669"/>
    <property type="project" value="TreeGrafter"/>
</dbReference>
<dbReference type="Pfam" id="PF00884">
    <property type="entry name" value="Sulfatase"/>
    <property type="match status" value="1"/>
</dbReference>
<organism evidence="8 9">
    <name type="scientific">Cymbomonas tetramitiformis</name>
    <dbReference type="NCBI Taxonomy" id="36881"/>
    <lineage>
        <taxon>Eukaryota</taxon>
        <taxon>Viridiplantae</taxon>
        <taxon>Chlorophyta</taxon>
        <taxon>Pyramimonadophyceae</taxon>
        <taxon>Pyramimonadales</taxon>
        <taxon>Pyramimonadaceae</taxon>
        <taxon>Cymbomonas</taxon>
    </lineage>
</organism>
<dbReference type="Gene3D" id="3.30.1120.10">
    <property type="match status" value="1"/>
</dbReference>
<evidence type="ECO:0000259" key="7">
    <source>
        <dbReference type="Pfam" id="PF00884"/>
    </source>
</evidence>
<keyword evidence="4" id="KW-0732">Signal</keyword>
<sequence length="647" mass="71274">MGWGDLGANWHEAEGLTPNLDKFAKQGIRFTDAHTHGSTCTPSRSAFMTGREVIRTGMNGNVRPGGVNGLPVHERILSNQVKACTKRDAKYRTGAIGKWHLGITEGYHPLNRDFDDWLGLPASLDEACGAKAEYVYSGLEKDVPVMCPACPALDAEFGFRDWSEDEDSLFWQNNPPPPAFKHEDRVNFELSARVCAGVGKGGGCYSMEGDGLSLHRDHQIVQQPVDKDLLSKHLSEHGVHFIKNASKNNEPFFLYYAAAHVHSPQAHSQEFADKIAHLGLKTGLSANKNGGKHFAASLLEMDDEFGQLMTALDEEGLKDNTLVIFISDNGPPGCRCNMSGSVGPFRGEYQQQLDPLGGADKATAWEGGQRVPMLMRWPGVITPGRVSSALISTMDLFPTISEALSVPVDATIDGYSMMPLLRADPSADEDKEQHYMIRDRLSHPLFVYGHDAYAGLRIKKYKAMYATGYSNSCNEGHPKTSKGVDWHHKPLIFDLHQDEAETTPLEDNKENAAIFKEFQEYFDVIAAMTHEDKVEIEGGFDRMVTCCNPRMPTGCGEGLIDIESSSNAKKYCELIFCGCDSYNASSTSNLPGKVLDVEHRVSQYKPKGYVGIDAKAWTRLHLKEYAKVHSSCHSPTPLDGLPHAVPP</sequence>
<evidence type="ECO:0000256" key="3">
    <source>
        <dbReference type="ARBA" id="ARBA00022723"/>
    </source>
</evidence>
<gene>
    <name evidence="8" type="ORF">CYMTET_44369</name>
</gene>
<dbReference type="Pfam" id="PF14707">
    <property type="entry name" value="Sulfatase_C"/>
    <property type="match status" value="1"/>
</dbReference>
<evidence type="ECO:0000256" key="2">
    <source>
        <dbReference type="ARBA" id="ARBA00008779"/>
    </source>
</evidence>
<evidence type="ECO:0000313" key="9">
    <source>
        <dbReference type="Proteomes" id="UP001190700"/>
    </source>
</evidence>
<dbReference type="InterPro" id="IPR017850">
    <property type="entry name" value="Alkaline_phosphatase_core_sf"/>
</dbReference>
<dbReference type="GO" id="GO:0046872">
    <property type="term" value="F:metal ion binding"/>
    <property type="evidence" value="ECO:0007669"/>
    <property type="project" value="UniProtKB-KW"/>
</dbReference>
<dbReference type="InterPro" id="IPR024607">
    <property type="entry name" value="Sulfatase_CS"/>
</dbReference>
<dbReference type="AlphaFoldDB" id="A0AAE0F0R7"/>
<dbReference type="InterPro" id="IPR000917">
    <property type="entry name" value="Sulfatase_N"/>
</dbReference>
<evidence type="ECO:0000256" key="4">
    <source>
        <dbReference type="ARBA" id="ARBA00022729"/>
    </source>
</evidence>
<dbReference type="EMBL" id="LGRX02030103">
    <property type="protein sequence ID" value="KAK3246085.1"/>
    <property type="molecule type" value="Genomic_DNA"/>
</dbReference>
<reference evidence="8 9" key="1">
    <citation type="journal article" date="2015" name="Genome Biol. Evol.">
        <title>Comparative Genomics of a Bacterivorous Green Alga Reveals Evolutionary Causalities and Consequences of Phago-Mixotrophic Mode of Nutrition.</title>
        <authorList>
            <person name="Burns J.A."/>
            <person name="Paasch A."/>
            <person name="Narechania A."/>
            <person name="Kim E."/>
        </authorList>
    </citation>
    <scope>NUCLEOTIDE SEQUENCE [LARGE SCALE GENOMIC DNA]</scope>
    <source>
        <strain evidence="8 9">PLY_AMNH</strain>
    </source>
</reference>
<dbReference type="PANTHER" id="PTHR42693">
    <property type="entry name" value="ARYLSULFATASE FAMILY MEMBER"/>
    <property type="match status" value="1"/>
</dbReference>
<keyword evidence="3" id="KW-0479">Metal-binding</keyword>
<evidence type="ECO:0000256" key="6">
    <source>
        <dbReference type="ARBA" id="ARBA00022837"/>
    </source>
</evidence>
<comment type="caution">
    <text evidence="8">The sequence shown here is derived from an EMBL/GenBank/DDBJ whole genome shotgun (WGS) entry which is preliminary data.</text>
</comment>
<keyword evidence="9" id="KW-1185">Reference proteome</keyword>
<comment type="similarity">
    <text evidence="2">Belongs to the sulfatase family.</text>
</comment>
<evidence type="ECO:0000313" key="8">
    <source>
        <dbReference type="EMBL" id="KAK3246085.1"/>
    </source>
</evidence>
<dbReference type="Proteomes" id="UP001190700">
    <property type="component" value="Unassembled WGS sequence"/>
</dbReference>
<evidence type="ECO:0000256" key="5">
    <source>
        <dbReference type="ARBA" id="ARBA00022801"/>
    </source>
</evidence>
<dbReference type="InterPro" id="IPR050738">
    <property type="entry name" value="Sulfatase"/>
</dbReference>
<feature type="domain" description="Sulfatase N-terminal" evidence="7">
    <location>
        <begin position="2"/>
        <end position="404"/>
    </location>
</feature>
<dbReference type="PANTHER" id="PTHR42693:SF42">
    <property type="entry name" value="ARYLSULFATASE G"/>
    <property type="match status" value="1"/>
</dbReference>
<dbReference type="PROSITE" id="PS00523">
    <property type="entry name" value="SULFATASE_1"/>
    <property type="match status" value="1"/>
</dbReference>
<accession>A0AAE0F0R7</accession>
<proteinExistence type="inferred from homology"/>
<dbReference type="Gene3D" id="3.40.720.10">
    <property type="entry name" value="Alkaline Phosphatase, subunit A"/>
    <property type="match status" value="1"/>
</dbReference>
<keyword evidence="5" id="KW-0378">Hydrolase</keyword>
<comment type="cofactor">
    <cofactor evidence="1">
        <name>Ca(2+)</name>
        <dbReference type="ChEBI" id="CHEBI:29108"/>
    </cofactor>
</comment>
<keyword evidence="6" id="KW-0106">Calcium</keyword>
<protein>
    <recommendedName>
        <fullName evidence="7">Sulfatase N-terminal domain-containing protein</fullName>
    </recommendedName>
</protein>
<dbReference type="SUPFAM" id="SSF53649">
    <property type="entry name" value="Alkaline phosphatase-like"/>
    <property type="match status" value="1"/>
</dbReference>
<name>A0AAE0F0R7_9CHLO</name>